<reference evidence="2" key="1">
    <citation type="submission" date="2021-01" db="EMBL/GenBank/DDBJ databases">
        <title>Whole genome shotgun sequence of Sinosporangium siamense NBRC 109515.</title>
        <authorList>
            <person name="Komaki H."/>
            <person name="Tamura T."/>
        </authorList>
    </citation>
    <scope>NUCLEOTIDE SEQUENCE</scope>
    <source>
        <strain evidence="2">NBRC 109515</strain>
    </source>
</reference>
<dbReference type="SUPFAM" id="SSF51556">
    <property type="entry name" value="Metallo-dependent hydrolases"/>
    <property type="match status" value="1"/>
</dbReference>
<dbReference type="InterPro" id="IPR032466">
    <property type="entry name" value="Metal_Hydrolase"/>
</dbReference>
<dbReference type="PANTHER" id="PTHR22642:SF2">
    <property type="entry name" value="PROTEIN LONG AFTER FAR-RED 3"/>
    <property type="match status" value="1"/>
</dbReference>
<dbReference type="SUPFAM" id="SSF51338">
    <property type="entry name" value="Composite domain of metallo-dependent hydrolases"/>
    <property type="match status" value="1"/>
</dbReference>
<evidence type="ECO:0000313" key="3">
    <source>
        <dbReference type="Proteomes" id="UP000606172"/>
    </source>
</evidence>
<dbReference type="InterPro" id="IPR033932">
    <property type="entry name" value="YtcJ-like"/>
</dbReference>
<dbReference type="InterPro" id="IPR013108">
    <property type="entry name" value="Amidohydro_3"/>
</dbReference>
<name>A0A919RP72_9ACTN</name>
<organism evidence="2 3">
    <name type="scientific">Sinosporangium siamense</name>
    <dbReference type="NCBI Taxonomy" id="1367973"/>
    <lineage>
        <taxon>Bacteria</taxon>
        <taxon>Bacillati</taxon>
        <taxon>Actinomycetota</taxon>
        <taxon>Actinomycetes</taxon>
        <taxon>Streptosporangiales</taxon>
        <taxon>Streptosporangiaceae</taxon>
        <taxon>Sinosporangium</taxon>
    </lineage>
</organism>
<evidence type="ECO:0000313" key="2">
    <source>
        <dbReference type="EMBL" id="GII96485.1"/>
    </source>
</evidence>
<dbReference type="Proteomes" id="UP000606172">
    <property type="component" value="Unassembled WGS sequence"/>
</dbReference>
<dbReference type="Gene3D" id="2.30.40.10">
    <property type="entry name" value="Urease, subunit C, domain 1"/>
    <property type="match status" value="1"/>
</dbReference>
<dbReference type="RefSeq" id="WP_204031483.1">
    <property type="nucleotide sequence ID" value="NZ_BOOW01000045.1"/>
</dbReference>
<keyword evidence="3" id="KW-1185">Reference proteome</keyword>
<comment type="caution">
    <text evidence="2">The sequence shown here is derived from an EMBL/GenBank/DDBJ whole genome shotgun (WGS) entry which is preliminary data.</text>
</comment>
<dbReference type="InterPro" id="IPR011059">
    <property type="entry name" value="Metal-dep_hydrolase_composite"/>
</dbReference>
<accession>A0A919RP72</accession>
<evidence type="ECO:0000259" key="1">
    <source>
        <dbReference type="Pfam" id="PF07969"/>
    </source>
</evidence>
<dbReference type="PANTHER" id="PTHR22642">
    <property type="entry name" value="IMIDAZOLONEPROPIONASE"/>
    <property type="match status" value="1"/>
</dbReference>
<gene>
    <name evidence="2" type="ORF">Ssi02_67160</name>
</gene>
<dbReference type="CDD" id="cd01300">
    <property type="entry name" value="YtcJ_like"/>
    <property type="match status" value="1"/>
</dbReference>
<proteinExistence type="predicted"/>
<feature type="domain" description="Amidohydrolase 3" evidence="1">
    <location>
        <begin position="58"/>
        <end position="540"/>
    </location>
</feature>
<dbReference type="Gene3D" id="3.20.20.140">
    <property type="entry name" value="Metal-dependent hydrolases"/>
    <property type="match status" value="1"/>
</dbReference>
<sequence>MSSAPAADNEATVVQASIRTMDPQMPRAGAMLVRDGRVAAIGDVEEVEAAAGTGARRLDLRGATVVPGLIDSHNHMLWVAMQDQLLDLAGCRSISEVQQRIRVHAERNPDGWIVSSEGWFIEDLAEARHPTRGELDAAVADRPIYLPRIAHAAVANSEALRIAGIDTDHPDVAGGRIVRDPDSGRPTGELLEAPAFELVARHVPAVSVRQREAALRAVQARYHAAGVTGVVDPCLTADDMAIYRALHERGELTVRTVMMPVVEPHLPDDDLDAWLSALPGPTGQGDEWLRTGGVKVFLDGIASMGTALLREPYPGEGHGCGTQVVPAERLRAIAAACARRGWSVGVHTVGGGAIDLALAVFAEVDSAQAPIAGLRFSLIHAYLWPSEQNIATAARLGVCVAVQPPMQTWVAPKLVARWGVDGAARATPLRAWLDGGVRIGGGSDAPLTPTDPLAGIWQAVTRQVAGHGVLGPEQCLTAEEALALYTTGAAHLSFADHERGVLRVGMAADWVALDTDPVAAPHDLRSAQVLKTCVGGLIVHDNL</sequence>
<dbReference type="Gene3D" id="3.10.310.70">
    <property type="match status" value="1"/>
</dbReference>
<dbReference type="EMBL" id="BOOW01000045">
    <property type="protein sequence ID" value="GII96485.1"/>
    <property type="molecule type" value="Genomic_DNA"/>
</dbReference>
<dbReference type="GO" id="GO:0016810">
    <property type="term" value="F:hydrolase activity, acting on carbon-nitrogen (but not peptide) bonds"/>
    <property type="evidence" value="ECO:0007669"/>
    <property type="project" value="InterPro"/>
</dbReference>
<dbReference type="AlphaFoldDB" id="A0A919RP72"/>
<protein>
    <submittedName>
        <fullName evidence="2">Amidohydrolase</fullName>
    </submittedName>
</protein>
<dbReference type="Pfam" id="PF07969">
    <property type="entry name" value="Amidohydro_3"/>
    <property type="match status" value="1"/>
</dbReference>